<organism evidence="1">
    <name type="scientific">Mycobacterium riyadhense</name>
    <dbReference type="NCBI Taxonomy" id="486698"/>
    <lineage>
        <taxon>Bacteria</taxon>
        <taxon>Bacillati</taxon>
        <taxon>Actinomycetota</taxon>
        <taxon>Actinomycetes</taxon>
        <taxon>Mycobacteriales</taxon>
        <taxon>Mycobacteriaceae</taxon>
        <taxon>Mycobacterium</taxon>
    </lineage>
</organism>
<evidence type="ECO:0000313" key="1">
    <source>
        <dbReference type="EMBL" id="VTP03016.1"/>
    </source>
</evidence>
<accession>A0A653F1X8</accession>
<proteinExistence type="predicted"/>
<name>A0A653F1X8_9MYCO</name>
<protein>
    <submittedName>
        <fullName evidence="1">Uncharacterized protein</fullName>
    </submittedName>
</protein>
<sequence>MPNQATSKQVKHVLDHELDTERNRVAEHTAPAWKAVRLRF</sequence>
<reference evidence="1" key="1">
    <citation type="submission" date="2019-05" db="EMBL/GenBank/DDBJ databases">
        <authorList>
            <person name="Naeem R."/>
            <person name="Antony C."/>
            <person name="Guan Q."/>
        </authorList>
    </citation>
    <scope>NUCLEOTIDE SEQUENCE</scope>
    <source>
        <strain evidence="1">2</strain>
    </source>
</reference>
<dbReference type="AlphaFoldDB" id="A0A653F1X8"/>
<dbReference type="EMBL" id="LR589147">
    <property type="protein sequence ID" value="VTP03016.1"/>
    <property type="molecule type" value="Genomic_DNA"/>
</dbReference>
<gene>
    <name evidence="1" type="ORF">BIN_B_04820</name>
</gene>